<dbReference type="HOGENOM" id="CLU_3184634_0_0_10"/>
<protein>
    <submittedName>
        <fullName evidence="2">Uncharacterized protein</fullName>
    </submittedName>
</protein>
<dbReference type="KEGG" id="hsw:Hsw_2412"/>
<gene>
    <name evidence="2" type="ORF">Hsw_2412</name>
</gene>
<dbReference type="EMBL" id="CP007145">
    <property type="protein sequence ID" value="AHJ98007.1"/>
    <property type="molecule type" value="Genomic_DNA"/>
</dbReference>
<feature type="region of interest" description="Disordered" evidence="1">
    <location>
        <begin position="1"/>
        <end position="46"/>
    </location>
</feature>
<dbReference type="STRING" id="1227739.Hsw_2412"/>
<organism evidence="2 3">
    <name type="scientific">Hymenobacter swuensis DY53</name>
    <dbReference type="NCBI Taxonomy" id="1227739"/>
    <lineage>
        <taxon>Bacteria</taxon>
        <taxon>Pseudomonadati</taxon>
        <taxon>Bacteroidota</taxon>
        <taxon>Cytophagia</taxon>
        <taxon>Cytophagales</taxon>
        <taxon>Hymenobacteraceae</taxon>
        <taxon>Hymenobacter</taxon>
    </lineage>
</organism>
<evidence type="ECO:0000313" key="2">
    <source>
        <dbReference type="EMBL" id="AHJ98007.1"/>
    </source>
</evidence>
<proteinExistence type="predicted"/>
<evidence type="ECO:0000313" key="3">
    <source>
        <dbReference type="Proteomes" id="UP000019423"/>
    </source>
</evidence>
<keyword evidence="3" id="KW-1185">Reference proteome</keyword>
<dbReference type="AlphaFoldDB" id="W8F1X7"/>
<accession>W8F1X7</accession>
<evidence type="ECO:0000256" key="1">
    <source>
        <dbReference type="SAM" id="MobiDB-lite"/>
    </source>
</evidence>
<name>W8F1X7_9BACT</name>
<sequence length="46" mass="4870">MGNAQGCEANVGGGIHHSKEPKTGGDWVGKWGNSRTKIGKNPRPVR</sequence>
<reference evidence="2 3" key="1">
    <citation type="submission" date="2014-01" db="EMBL/GenBank/DDBJ databases">
        <title>Complete genome sequence of ionizing-radiation resistance bacterium Hymenobacter swuensis DY53.</title>
        <authorList>
            <person name="Jung J.-H."/>
            <person name="Jeong S.-W."/>
            <person name="Joe M.-H."/>
            <person name="Cho y.-j."/>
            <person name="Kim M.-K."/>
            <person name="Lim S.-Y."/>
        </authorList>
    </citation>
    <scope>NUCLEOTIDE SEQUENCE [LARGE SCALE GENOMIC DNA]</scope>
    <source>
        <strain evidence="2 3">DY53</strain>
    </source>
</reference>
<dbReference type="Proteomes" id="UP000019423">
    <property type="component" value="Chromosome"/>
</dbReference>
<dbReference type="PATRIC" id="fig|1227739.3.peg.2608"/>
<feature type="compositionally biased region" description="Basic residues" evidence="1">
    <location>
        <begin position="37"/>
        <end position="46"/>
    </location>
</feature>